<sequence length="127" mass="14267">MTDFKKRLSDLEDRVSSLEGQIAGQAQPASKSEIRSFVEDWDPDTHKERAVVIGYFIEHGRGENNFTVEDITDGYRECKIQEPANMSDILAGAEKEGLAMRDGKEGRLQNWVLTADGEKFVTEGNDE</sequence>
<dbReference type="Proteomes" id="UP000011550">
    <property type="component" value="Unassembled WGS sequence"/>
</dbReference>
<dbReference type="OrthoDB" id="337399at2157"/>
<dbReference type="PATRIC" id="fig|662479.7.peg.1094"/>
<evidence type="ECO:0000313" key="1">
    <source>
        <dbReference type="EMBL" id="ELZ96087.1"/>
    </source>
</evidence>
<organism evidence="1 2">
    <name type="scientific">Haloferax mucosum ATCC BAA-1512</name>
    <dbReference type="NCBI Taxonomy" id="662479"/>
    <lineage>
        <taxon>Archaea</taxon>
        <taxon>Methanobacteriati</taxon>
        <taxon>Methanobacteriota</taxon>
        <taxon>Stenosarchaea group</taxon>
        <taxon>Halobacteria</taxon>
        <taxon>Halobacteriales</taxon>
        <taxon>Haloferacaceae</taxon>
        <taxon>Haloferax</taxon>
    </lineage>
</organism>
<accession>M0IJ84</accession>
<dbReference type="AlphaFoldDB" id="M0IJ84"/>
<evidence type="ECO:0000313" key="2">
    <source>
        <dbReference type="Proteomes" id="UP000011550"/>
    </source>
</evidence>
<dbReference type="RefSeq" id="WP_008318967.1">
    <property type="nucleotide sequence ID" value="NZ_AOLN01000008.1"/>
</dbReference>
<proteinExistence type="predicted"/>
<protein>
    <submittedName>
        <fullName evidence="1">Uncharacterized protein</fullName>
    </submittedName>
</protein>
<keyword evidence="2" id="KW-1185">Reference proteome</keyword>
<dbReference type="EMBL" id="AOLN01000008">
    <property type="protein sequence ID" value="ELZ96087.1"/>
    <property type="molecule type" value="Genomic_DNA"/>
</dbReference>
<comment type="caution">
    <text evidence="1">The sequence shown here is derived from an EMBL/GenBank/DDBJ whole genome shotgun (WGS) entry which is preliminary data.</text>
</comment>
<name>M0IJ84_9EURY</name>
<reference evidence="1 2" key="1">
    <citation type="journal article" date="2014" name="PLoS Genet.">
        <title>Phylogenetically driven sequencing of extremely halophilic archaea reveals strategies for static and dynamic osmo-response.</title>
        <authorList>
            <person name="Becker E.A."/>
            <person name="Seitzer P.M."/>
            <person name="Tritt A."/>
            <person name="Larsen D."/>
            <person name="Krusor M."/>
            <person name="Yao A.I."/>
            <person name="Wu D."/>
            <person name="Madern D."/>
            <person name="Eisen J.A."/>
            <person name="Darling A.E."/>
            <person name="Facciotti M.T."/>
        </authorList>
    </citation>
    <scope>NUCLEOTIDE SEQUENCE [LARGE SCALE GENOMIC DNA]</scope>
    <source>
        <strain evidence="1 2">ATCC BAA-1512</strain>
    </source>
</reference>
<gene>
    <name evidence="1" type="ORF">C440_05340</name>
</gene>